<dbReference type="RefSeq" id="WP_106738497.1">
    <property type="nucleotide sequence ID" value="NZ_CP027657.1"/>
</dbReference>
<dbReference type="OrthoDB" id="2497689at2"/>
<dbReference type="STRING" id="1001585.MDS_4459"/>
<keyword evidence="2" id="KW-0812">Transmembrane</keyword>
<feature type="compositionally biased region" description="Basic and acidic residues" evidence="1">
    <location>
        <begin position="108"/>
        <end position="128"/>
    </location>
</feature>
<sequence>MAMHKDDLIIDIDDQVEILLKQINGAPNQRQQRDFVESFQNMMIDQVLGPFGLSRALFDDRDGGAITSLHNFEKGVVANDADGARHTEWVKANEKSFERSDYDARLDERFPDMKSPDGKYHDGYRKPGTELPEGPRTAARDHVVPASEVERSSRGHLAQTREERVETATQDENVVLTGFNMNSSKSDEDLLVWAQKPNSKDPSKTNSEAYDLDEKVLKEKYKEAKAAVEGTQKKAVFMKQGSELLVEGGKAAGYLAMRQVLGMILKDVVQGLIDDVRYLIHEGFTGVRSLIELVKARLHATFNTLREKWAEYLKEGASAGFSGFFSTLITLVINSFITTAKNIVTLIREAVLALVRSIKVIVAPPAEMSKGEIALEVLRLLSAAVATCTGLALEESIKKALESIPLLTPVAGELAPVIAGIITGALTLFTVLAFDRIKDVIAFRNKQLADVHRGQTIGFLKLKQTVLILESAYENMAITAHTLRIQFQETWVEVQESREETQRSIGSYQSSVRALDDLLEQF</sequence>
<protein>
    <submittedName>
        <fullName evidence="3">Uncharacterized protein</fullName>
    </submittedName>
</protein>
<dbReference type="AlphaFoldDB" id="A0A2R3QPK5"/>
<feature type="transmembrane region" description="Helical" evidence="2">
    <location>
        <begin position="413"/>
        <end position="434"/>
    </location>
</feature>
<keyword evidence="2" id="KW-1133">Transmembrane helix</keyword>
<dbReference type="Proteomes" id="UP000238327">
    <property type="component" value="Chromosome"/>
</dbReference>
<name>A0A2R3QPK5_ECTME</name>
<feature type="region of interest" description="Disordered" evidence="1">
    <location>
        <begin position="108"/>
        <end position="167"/>
    </location>
</feature>
<proteinExistence type="predicted"/>
<feature type="compositionally biased region" description="Basic and acidic residues" evidence="1">
    <location>
        <begin position="138"/>
        <end position="166"/>
    </location>
</feature>
<evidence type="ECO:0000313" key="3">
    <source>
        <dbReference type="EMBL" id="AVO53715.1"/>
    </source>
</evidence>
<accession>A0A2R3QPK5</accession>
<evidence type="ECO:0000313" key="4">
    <source>
        <dbReference type="Proteomes" id="UP000238327"/>
    </source>
</evidence>
<evidence type="ECO:0000256" key="1">
    <source>
        <dbReference type="SAM" id="MobiDB-lite"/>
    </source>
</evidence>
<organism evidence="3 4">
    <name type="scientific">Ectopseudomonas mendocina</name>
    <name type="common">Pseudomonas mendocina</name>
    <dbReference type="NCBI Taxonomy" id="300"/>
    <lineage>
        <taxon>Bacteria</taxon>
        <taxon>Pseudomonadati</taxon>
        <taxon>Pseudomonadota</taxon>
        <taxon>Gammaproteobacteria</taxon>
        <taxon>Pseudomonadales</taxon>
        <taxon>Pseudomonadaceae</taxon>
        <taxon>Ectopseudomonas</taxon>
    </lineage>
</organism>
<keyword evidence="2" id="KW-0472">Membrane</keyword>
<dbReference type="EMBL" id="CP027657">
    <property type="protein sequence ID" value="AVO53715.1"/>
    <property type="molecule type" value="Genomic_DNA"/>
</dbReference>
<gene>
    <name evidence="3" type="ORF">C7A17_13360</name>
</gene>
<evidence type="ECO:0000256" key="2">
    <source>
        <dbReference type="SAM" id="Phobius"/>
    </source>
</evidence>
<reference evidence="3 4" key="1">
    <citation type="submission" date="2018-03" db="EMBL/GenBank/DDBJ databases">
        <title>Complete genome sequence and methylome analysis of Pseudomonas mendocina NEB 698.</title>
        <authorList>
            <person name="Morgan R.D."/>
        </authorList>
    </citation>
    <scope>NUCLEOTIDE SEQUENCE [LARGE SCALE GENOMIC DNA]</scope>
    <source>
        <strain evidence="3 4">NEB698</strain>
    </source>
</reference>